<reference evidence="6" key="1">
    <citation type="journal article" date="2019" name="G3 (Bethesda)">
        <title>Genome Assemblies of Two Rare Opportunistic Yeast Pathogens: Diutina rugosa (syn. Candida rugosa) and Trichomonascus ciferrii (syn. Candida ciferrii).</title>
        <authorList>
            <person name="Mixao V."/>
            <person name="Saus E."/>
            <person name="Hansen A.P."/>
            <person name="Lass-Florl C."/>
            <person name="Gabaldon T."/>
        </authorList>
    </citation>
    <scope>NUCLEOTIDE SEQUENCE</scope>
    <source>
        <strain evidence="6">CBS 4856</strain>
    </source>
</reference>
<evidence type="ECO:0000256" key="5">
    <source>
        <dbReference type="ARBA" id="ARBA00023002"/>
    </source>
</evidence>
<comment type="similarity">
    <text evidence="1">Belongs to the FMO family.</text>
</comment>
<dbReference type="GO" id="GO:0050661">
    <property type="term" value="F:NADP binding"/>
    <property type="evidence" value="ECO:0007669"/>
    <property type="project" value="InterPro"/>
</dbReference>
<dbReference type="EMBL" id="SWFS01000418">
    <property type="protein sequence ID" value="KAA8905316.1"/>
    <property type="molecule type" value="Genomic_DNA"/>
</dbReference>
<sequence>MTPRIRKIAVIGGGPSGLTMLKALRGEQAFDTIKCFERGSQTGGLWNYSEEASRATIPSTDPHRAPLGWESAMYKYLDGNIVRETQTWNEFPLDDKEAPLFMDRSQILNYVKEYGRSVEPMITFNTEVTKLGSRKEGGWDLEYKNLETGYRGKEEFDAVAVTTGNYNLPYVPDYPGLTEFDKEHPDVIIHSKTYRKPEDYSCKKLLIVGGSVSAYDLANQIGDFAAEMHQSIRSGEPSDILRHKKTVFHSELSRFNHENCGVTFKDGSRIVNLDAIIFATGYLKSYPFLDETINKSENPIITDGRRLRNIYKHIFYRPDPSLVFLATPRFIAPFQVAEAQAAYVAKIWSNRRNLPAKNEQKMWELARVKSHGNGTGFDSLPYPENVDYTKFLEDEVNQAIQAPNSTKPKHIDDRVYAIRRNTAPLKIASNKYFHKHGVKPRRIQQLIDDGLFEWE</sequence>
<keyword evidence="5" id="KW-0560">Oxidoreductase</keyword>
<dbReference type="GO" id="GO:0004499">
    <property type="term" value="F:N,N-dimethylaniline monooxygenase activity"/>
    <property type="evidence" value="ECO:0007669"/>
    <property type="project" value="InterPro"/>
</dbReference>
<dbReference type="VEuPathDB" id="FungiDB:TRICI_005312"/>
<evidence type="ECO:0000256" key="4">
    <source>
        <dbReference type="ARBA" id="ARBA00022857"/>
    </source>
</evidence>
<dbReference type="InterPro" id="IPR050346">
    <property type="entry name" value="FMO-like"/>
</dbReference>
<name>A0A642UTR2_9ASCO</name>
<dbReference type="InterPro" id="IPR036188">
    <property type="entry name" value="FAD/NAD-bd_sf"/>
</dbReference>
<protein>
    <recommendedName>
        <fullName evidence="8">FAD/NAD(P)-binding domain-containing protein</fullName>
    </recommendedName>
</protein>
<evidence type="ECO:0000256" key="3">
    <source>
        <dbReference type="ARBA" id="ARBA00022827"/>
    </source>
</evidence>
<keyword evidence="2" id="KW-0285">Flavoprotein</keyword>
<evidence type="ECO:0000256" key="2">
    <source>
        <dbReference type="ARBA" id="ARBA00022630"/>
    </source>
</evidence>
<evidence type="ECO:0000313" key="7">
    <source>
        <dbReference type="Proteomes" id="UP000761534"/>
    </source>
</evidence>
<keyword evidence="7" id="KW-1185">Reference proteome</keyword>
<dbReference type="PANTHER" id="PTHR23023">
    <property type="entry name" value="DIMETHYLANILINE MONOOXYGENASE"/>
    <property type="match status" value="1"/>
</dbReference>
<dbReference type="SUPFAM" id="SSF51905">
    <property type="entry name" value="FAD/NAD(P)-binding domain"/>
    <property type="match status" value="2"/>
</dbReference>
<dbReference type="GO" id="GO:0050660">
    <property type="term" value="F:flavin adenine dinucleotide binding"/>
    <property type="evidence" value="ECO:0007669"/>
    <property type="project" value="InterPro"/>
</dbReference>
<evidence type="ECO:0008006" key="8">
    <source>
        <dbReference type="Google" id="ProtNLM"/>
    </source>
</evidence>
<dbReference type="PRINTS" id="PR00370">
    <property type="entry name" value="FMOXYGENASE"/>
</dbReference>
<dbReference type="Gene3D" id="3.50.50.60">
    <property type="entry name" value="FAD/NAD(P)-binding domain"/>
    <property type="match status" value="2"/>
</dbReference>
<keyword evidence="4" id="KW-0521">NADP</keyword>
<dbReference type="Proteomes" id="UP000761534">
    <property type="component" value="Unassembled WGS sequence"/>
</dbReference>
<comment type="caution">
    <text evidence="6">The sequence shown here is derived from an EMBL/GenBank/DDBJ whole genome shotgun (WGS) entry which is preliminary data.</text>
</comment>
<dbReference type="PIRSF" id="PIRSF000332">
    <property type="entry name" value="FMO"/>
    <property type="match status" value="1"/>
</dbReference>
<organism evidence="6 7">
    <name type="scientific">Trichomonascus ciferrii</name>
    <dbReference type="NCBI Taxonomy" id="44093"/>
    <lineage>
        <taxon>Eukaryota</taxon>
        <taxon>Fungi</taxon>
        <taxon>Dikarya</taxon>
        <taxon>Ascomycota</taxon>
        <taxon>Saccharomycotina</taxon>
        <taxon>Dipodascomycetes</taxon>
        <taxon>Dipodascales</taxon>
        <taxon>Trichomonascaceae</taxon>
        <taxon>Trichomonascus</taxon>
        <taxon>Trichomonascus ciferrii complex</taxon>
    </lineage>
</organism>
<keyword evidence="3" id="KW-0274">FAD</keyword>
<dbReference type="InterPro" id="IPR000960">
    <property type="entry name" value="Flavin_mOase"/>
</dbReference>
<evidence type="ECO:0000256" key="1">
    <source>
        <dbReference type="ARBA" id="ARBA00009183"/>
    </source>
</evidence>
<gene>
    <name evidence="6" type="ORF">TRICI_005312</name>
</gene>
<dbReference type="Pfam" id="PF00743">
    <property type="entry name" value="FMO-like"/>
    <property type="match status" value="2"/>
</dbReference>
<dbReference type="AlphaFoldDB" id="A0A642UTR2"/>
<proteinExistence type="inferred from homology"/>
<evidence type="ECO:0000313" key="6">
    <source>
        <dbReference type="EMBL" id="KAA8905316.1"/>
    </source>
</evidence>
<dbReference type="OrthoDB" id="66881at2759"/>
<accession>A0A642UTR2</accession>
<dbReference type="InterPro" id="IPR020946">
    <property type="entry name" value="Flavin_mOase-like"/>
</dbReference>